<proteinExistence type="predicted"/>
<dbReference type="Pfam" id="PF13707">
    <property type="entry name" value="RloB"/>
    <property type="match status" value="1"/>
</dbReference>
<dbReference type="GeneID" id="88763999"/>
<protein>
    <recommendedName>
        <fullName evidence="3">Abortive phage resistance protein</fullName>
    </recommendedName>
</protein>
<dbReference type="AlphaFoldDB" id="G5IXJ4"/>
<name>G5IXJ4_CROWT</name>
<evidence type="ECO:0000313" key="1">
    <source>
        <dbReference type="EMBL" id="EHJ15322.1"/>
    </source>
</evidence>
<organism evidence="1 2">
    <name type="scientific">Crocosphaera watsonii WH 0003</name>
    <dbReference type="NCBI Taxonomy" id="423471"/>
    <lineage>
        <taxon>Bacteria</taxon>
        <taxon>Bacillati</taxon>
        <taxon>Cyanobacteriota</taxon>
        <taxon>Cyanophyceae</taxon>
        <taxon>Oscillatoriophycideae</taxon>
        <taxon>Chroococcales</taxon>
        <taxon>Aphanothecaceae</taxon>
        <taxon>Crocosphaera</taxon>
    </lineage>
</organism>
<dbReference type="InterPro" id="IPR025591">
    <property type="entry name" value="RloB"/>
</dbReference>
<sequence length="196" mass="23143">MAKTERNPRGYSSRKKNTREPKQLFLIVCGGEETEKNYFECFRVPRKVIKVKGLNKDPDTLVNKTIEYKKEDDYDQVWCVFDKDDFQNFNSTINKAEKQGFEVAYSNEAFELWYVLHFEFLNSPIPRKEYLKKLNTLLGKQYTKNSDTIYDELLDRQETAIRNSEKLLKQYHKSNPGQDNPSTTVHLLVKALNQQL</sequence>
<dbReference type="Proteomes" id="UP000003477">
    <property type="component" value="Unassembled WGS sequence"/>
</dbReference>
<comment type="caution">
    <text evidence="1">The sequence shown here is derived from an EMBL/GenBank/DDBJ whole genome shotgun (WGS) entry which is preliminary data.</text>
</comment>
<accession>G5IXJ4</accession>
<dbReference type="PATRIC" id="fig|423471.3.peg.2"/>
<reference evidence="1 2" key="1">
    <citation type="journal article" date="2011" name="Front. Microbiol.">
        <title>Two Strains of Crocosphaera watsonii with Highly Conserved Genomes are Distinguished by Strain-Specific Features.</title>
        <authorList>
            <person name="Bench S.R."/>
            <person name="Ilikchyan I.N."/>
            <person name="Tripp H.J."/>
            <person name="Zehr J.P."/>
        </authorList>
    </citation>
    <scope>NUCLEOTIDE SEQUENCE [LARGE SCALE GENOMIC DNA]</scope>
    <source>
        <strain evidence="1 2">WH 0003</strain>
    </source>
</reference>
<evidence type="ECO:0000313" key="2">
    <source>
        <dbReference type="Proteomes" id="UP000003477"/>
    </source>
</evidence>
<evidence type="ECO:0008006" key="3">
    <source>
        <dbReference type="Google" id="ProtNLM"/>
    </source>
</evidence>
<dbReference type="RefSeq" id="WP_007308701.1">
    <property type="nucleotide sequence ID" value="NZ_AESD01000002.1"/>
</dbReference>
<gene>
    <name evidence="1" type="ORF">CWATWH0003_0005</name>
</gene>
<dbReference type="EMBL" id="AESD01000002">
    <property type="protein sequence ID" value="EHJ15322.1"/>
    <property type="molecule type" value="Genomic_DNA"/>
</dbReference>